<organism evidence="2 3">
    <name type="scientific">Streptomyces nojiriensis</name>
    <dbReference type="NCBI Taxonomy" id="66374"/>
    <lineage>
        <taxon>Bacteria</taxon>
        <taxon>Bacillati</taxon>
        <taxon>Actinomycetota</taxon>
        <taxon>Actinomycetes</taxon>
        <taxon>Kitasatosporales</taxon>
        <taxon>Streptomycetaceae</taxon>
        <taxon>Streptomyces</taxon>
    </lineage>
</organism>
<reference evidence="3" key="1">
    <citation type="submission" date="2023-07" db="EMBL/GenBank/DDBJ databases">
        <title>Whole genome shotgun sequence of Streptomyces nojiriensis NBRC 13794.</title>
        <authorList>
            <person name="Komaki H."/>
            <person name="Tamura T."/>
        </authorList>
    </citation>
    <scope>NUCLEOTIDE SEQUENCE [LARGE SCALE GENOMIC DNA]</scope>
    <source>
        <strain evidence="3">NBRC 13794</strain>
    </source>
</reference>
<dbReference type="Pfam" id="PF01590">
    <property type="entry name" value="GAF"/>
    <property type="match status" value="1"/>
</dbReference>
<dbReference type="PANTHER" id="PTHR43102:SF2">
    <property type="entry name" value="GAF DOMAIN-CONTAINING PROTEIN"/>
    <property type="match status" value="1"/>
</dbReference>
<accession>A0ABQ3SPF4</accession>
<proteinExistence type="predicted"/>
<dbReference type="SUPFAM" id="SSF55781">
    <property type="entry name" value="GAF domain-like"/>
    <property type="match status" value="1"/>
</dbReference>
<dbReference type="RefSeq" id="WP_308430981.1">
    <property type="nucleotide sequence ID" value="NZ_BMRL01000002.1"/>
</dbReference>
<comment type="caution">
    <text evidence="2">The sequence shown here is derived from an EMBL/GenBank/DDBJ whole genome shotgun (WGS) entry which is preliminary data.</text>
</comment>
<dbReference type="PANTHER" id="PTHR43102">
    <property type="entry name" value="SLR1143 PROTEIN"/>
    <property type="match status" value="1"/>
</dbReference>
<evidence type="ECO:0000259" key="1">
    <source>
        <dbReference type="Pfam" id="PF01590"/>
    </source>
</evidence>
<feature type="domain" description="GAF" evidence="1">
    <location>
        <begin position="2"/>
        <end position="53"/>
    </location>
</feature>
<gene>
    <name evidence="2" type="ORF">Snoj_39290</name>
</gene>
<dbReference type="InterPro" id="IPR029016">
    <property type="entry name" value="GAF-like_dom_sf"/>
</dbReference>
<dbReference type="Gene3D" id="3.30.450.40">
    <property type="match status" value="1"/>
</dbReference>
<keyword evidence="3" id="KW-1185">Reference proteome</keyword>
<evidence type="ECO:0000313" key="2">
    <source>
        <dbReference type="EMBL" id="GHI70011.1"/>
    </source>
</evidence>
<protein>
    <recommendedName>
        <fullName evidence="1">GAF domain-containing protein</fullName>
    </recommendedName>
</protein>
<evidence type="ECO:0000313" key="3">
    <source>
        <dbReference type="Proteomes" id="UP000613974"/>
    </source>
</evidence>
<sequence length="54" mass="5586">MVASGQPLVVPDARADERLRTHPAVTDLGVIAYAGMPLTDTDGLVVGSLCAIDH</sequence>
<dbReference type="EMBL" id="BNEC01000005">
    <property type="protein sequence ID" value="GHI70011.1"/>
    <property type="molecule type" value="Genomic_DNA"/>
</dbReference>
<dbReference type="InterPro" id="IPR003018">
    <property type="entry name" value="GAF"/>
</dbReference>
<name>A0ABQ3SPF4_9ACTN</name>
<dbReference type="Proteomes" id="UP000613974">
    <property type="component" value="Unassembled WGS sequence"/>
</dbReference>